<gene>
    <name evidence="2" type="ORF">SAMN06297144_2506</name>
</gene>
<protein>
    <submittedName>
        <fullName evidence="2">Uncharacterized protein</fullName>
    </submittedName>
</protein>
<name>A0A285R0K9_9SPHN</name>
<proteinExistence type="predicted"/>
<accession>A0A285R0K9</accession>
<feature type="compositionally biased region" description="Pro residues" evidence="1">
    <location>
        <begin position="1"/>
        <end position="19"/>
    </location>
</feature>
<feature type="region of interest" description="Disordered" evidence="1">
    <location>
        <begin position="1"/>
        <end position="25"/>
    </location>
</feature>
<keyword evidence="3" id="KW-1185">Reference proteome</keyword>
<organism evidence="2 3">
    <name type="scientific">Sphingomonas guangdongensis</name>
    <dbReference type="NCBI Taxonomy" id="1141890"/>
    <lineage>
        <taxon>Bacteria</taxon>
        <taxon>Pseudomonadati</taxon>
        <taxon>Pseudomonadota</taxon>
        <taxon>Alphaproteobacteria</taxon>
        <taxon>Sphingomonadales</taxon>
        <taxon>Sphingomonadaceae</taxon>
        <taxon>Sphingomonas</taxon>
    </lineage>
</organism>
<evidence type="ECO:0000256" key="1">
    <source>
        <dbReference type="SAM" id="MobiDB-lite"/>
    </source>
</evidence>
<evidence type="ECO:0000313" key="2">
    <source>
        <dbReference type="EMBL" id="SOB87374.1"/>
    </source>
</evidence>
<reference evidence="2 3" key="1">
    <citation type="submission" date="2017-07" db="EMBL/GenBank/DDBJ databases">
        <authorList>
            <person name="Sun Z.S."/>
            <person name="Albrecht U."/>
            <person name="Echele G."/>
            <person name="Lee C.C."/>
        </authorList>
    </citation>
    <scope>NUCLEOTIDE SEQUENCE [LARGE SCALE GENOMIC DNA]</scope>
    <source>
        <strain evidence="2 3">CGMCC 1.12672</strain>
    </source>
</reference>
<evidence type="ECO:0000313" key="3">
    <source>
        <dbReference type="Proteomes" id="UP000219494"/>
    </source>
</evidence>
<dbReference type="Proteomes" id="UP000219494">
    <property type="component" value="Unassembled WGS sequence"/>
</dbReference>
<dbReference type="EMBL" id="OBMI01000003">
    <property type="protein sequence ID" value="SOB87374.1"/>
    <property type="molecule type" value="Genomic_DNA"/>
</dbReference>
<dbReference type="AlphaFoldDB" id="A0A285R0K9"/>
<sequence>MRCPRPLPEAPALLTPPAPCEQDGYAGASLDRYTVDKANSLPPEIAA</sequence>